<comment type="caution">
    <text evidence="1">The sequence shown here is derived from an EMBL/GenBank/DDBJ whole genome shotgun (WGS) entry which is preliminary data.</text>
</comment>
<accession>A0A423D4Y7</accession>
<organism evidence="1 2">
    <name type="scientific">Pseudomonas vranovensis</name>
    <dbReference type="NCBI Taxonomy" id="321661"/>
    <lineage>
        <taxon>Bacteria</taxon>
        <taxon>Pseudomonadati</taxon>
        <taxon>Pseudomonadota</taxon>
        <taxon>Gammaproteobacteria</taxon>
        <taxon>Pseudomonadales</taxon>
        <taxon>Pseudomonadaceae</taxon>
        <taxon>Pseudomonas</taxon>
    </lineage>
</organism>
<dbReference type="AlphaFoldDB" id="A0A423D4Y7"/>
<dbReference type="EMBL" id="MOAM01000028">
    <property type="protein sequence ID" value="ROL66611.1"/>
    <property type="molecule type" value="Genomic_DNA"/>
</dbReference>
<reference evidence="1 2" key="1">
    <citation type="submission" date="2016-10" db="EMBL/GenBank/DDBJ databases">
        <title>Comparative genome analysis of multiple Pseudomonas spp. focuses on biocontrol and plant growth promoting traits.</title>
        <authorList>
            <person name="Tao X.-Y."/>
            <person name="Taylor C.G."/>
        </authorList>
    </citation>
    <scope>NUCLEOTIDE SEQUENCE [LARGE SCALE GENOMIC DNA]</scope>
    <source>
        <strain evidence="1 2">15D11</strain>
    </source>
</reference>
<gene>
    <name evidence="1" type="ORF">BHU25_20740</name>
</gene>
<evidence type="ECO:0000313" key="1">
    <source>
        <dbReference type="EMBL" id="ROL66611.1"/>
    </source>
</evidence>
<dbReference type="Proteomes" id="UP000285286">
    <property type="component" value="Unassembled WGS sequence"/>
</dbReference>
<name>A0A423D4Y7_9PSED</name>
<proteinExistence type="predicted"/>
<evidence type="ECO:0000313" key="2">
    <source>
        <dbReference type="Proteomes" id="UP000285286"/>
    </source>
</evidence>
<keyword evidence="2" id="KW-1185">Reference proteome</keyword>
<protein>
    <submittedName>
        <fullName evidence="1">Uncharacterized protein</fullName>
    </submittedName>
</protein>
<sequence>MFETLPMHQLLSADEDFQAWKMVLLKNPCPWFYITVSNFSPDGTHMGSWMMLITDPLVFRQVIHQKSETMRYGNVYLMMPIGEPGSLEMGWDYSRLIAMKEFDPGNGDASAYAYLTIDGAWEDARLDEMRNGEGCVVYESPDSEEVSAAAQVSDDYIASLAKEVFSMACELHGGDMRAAAAWLQTPLPAIGDLAPIDIKESDLPRLRNAIGKRIRDIIS</sequence>
<dbReference type="RefSeq" id="WP_123567255.1">
    <property type="nucleotide sequence ID" value="NZ_MOAM01000028.1"/>
</dbReference>